<organism evidence="2 3">
    <name type="scientific">Caenorhabditis angaria</name>
    <dbReference type="NCBI Taxonomy" id="860376"/>
    <lineage>
        <taxon>Eukaryota</taxon>
        <taxon>Metazoa</taxon>
        <taxon>Ecdysozoa</taxon>
        <taxon>Nematoda</taxon>
        <taxon>Chromadorea</taxon>
        <taxon>Rhabditida</taxon>
        <taxon>Rhabditina</taxon>
        <taxon>Rhabditomorpha</taxon>
        <taxon>Rhabditoidea</taxon>
        <taxon>Rhabditidae</taxon>
        <taxon>Peloderinae</taxon>
        <taxon>Caenorhabditis</taxon>
    </lineage>
</organism>
<dbReference type="Pfam" id="PF00328">
    <property type="entry name" value="His_Phos_2"/>
    <property type="match status" value="1"/>
</dbReference>
<name>A0A9P1MYD5_9PELO</name>
<evidence type="ECO:0000313" key="2">
    <source>
        <dbReference type="EMBL" id="CAI5443378.1"/>
    </source>
</evidence>
<gene>
    <name evidence="2" type="ORF">CAMP_LOCUS6015</name>
</gene>
<dbReference type="OrthoDB" id="10257284at2759"/>
<dbReference type="AlphaFoldDB" id="A0A9P1MYD5"/>
<dbReference type="CDD" id="cd07061">
    <property type="entry name" value="HP_HAP_like"/>
    <property type="match status" value="1"/>
</dbReference>
<dbReference type="InterPro" id="IPR050645">
    <property type="entry name" value="Histidine_acid_phosphatase"/>
</dbReference>
<dbReference type="PANTHER" id="PTHR11567:SF172">
    <property type="entry name" value="ACID PHOSPHATASE FAMILY"/>
    <property type="match status" value="1"/>
</dbReference>
<dbReference type="Proteomes" id="UP001152747">
    <property type="component" value="Unassembled WGS sequence"/>
</dbReference>
<comment type="caution">
    <text evidence="2">The sequence shown here is derived from an EMBL/GenBank/DDBJ whole genome shotgun (WGS) entry which is preliminary data.</text>
</comment>
<proteinExistence type="inferred from homology"/>
<comment type="similarity">
    <text evidence="1">Belongs to the histidine acid phosphatase family.</text>
</comment>
<dbReference type="GO" id="GO:0016791">
    <property type="term" value="F:phosphatase activity"/>
    <property type="evidence" value="ECO:0007669"/>
    <property type="project" value="TreeGrafter"/>
</dbReference>
<dbReference type="InterPro" id="IPR000560">
    <property type="entry name" value="His_Pase_clade-2"/>
</dbReference>
<dbReference type="PANTHER" id="PTHR11567">
    <property type="entry name" value="ACID PHOSPHATASE-RELATED"/>
    <property type="match status" value="1"/>
</dbReference>
<keyword evidence="3" id="KW-1185">Reference proteome</keyword>
<sequence>MELEHLPRDFRIPNSKKSHFPRGLGELTDRGFENSWKLGEFLAERYVKSGFLNADMKSREMYWRSVYINRCLATAATVGAAMFSGAKKHLHPAISTEESDETLLNYDTMNCRREHEIYEELCPGYQNMHFRTWPEFEEFIANCLNFTRDPIFEKIKFSEMEAHLNEYKNDIPLPEILEINKQKISKFYTQVTHKILGIGEFQNIQLMRIKFGNLIKTLQENMKKAWSCFEEGEHCTRKMKKFKVYSTQDWILMGVLEVFGVLNITLGQEMAEYNTMIILELWSIDKNPEIKLFFKKDEVKTELIQIKPEEIRGKKLDLQGFLECCTEYWNNGTSACDAKFLKSRDFVASRRRKRFAGPE</sequence>
<dbReference type="SUPFAM" id="SSF53254">
    <property type="entry name" value="Phosphoglycerate mutase-like"/>
    <property type="match status" value="1"/>
</dbReference>
<protein>
    <submittedName>
        <fullName evidence="2">Uncharacterized protein</fullName>
    </submittedName>
</protein>
<reference evidence="2" key="1">
    <citation type="submission" date="2022-11" db="EMBL/GenBank/DDBJ databases">
        <authorList>
            <person name="Kikuchi T."/>
        </authorList>
    </citation>
    <scope>NUCLEOTIDE SEQUENCE</scope>
    <source>
        <strain evidence="2">PS1010</strain>
    </source>
</reference>
<dbReference type="EMBL" id="CANHGI010000002">
    <property type="protein sequence ID" value="CAI5443378.1"/>
    <property type="molecule type" value="Genomic_DNA"/>
</dbReference>
<accession>A0A9P1MYD5</accession>
<evidence type="ECO:0000313" key="3">
    <source>
        <dbReference type="Proteomes" id="UP001152747"/>
    </source>
</evidence>
<evidence type="ECO:0000256" key="1">
    <source>
        <dbReference type="ARBA" id="ARBA00005375"/>
    </source>
</evidence>
<dbReference type="Gene3D" id="3.40.50.1240">
    <property type="entry name" value="Phosphoglycerate mutase-like"/>
    <property type="match status" value="1"/>
</dbReference>
<dbReference type="InterPro" id="IPR029033">
    <property type="entry name" value="His_PPase_superfam"/>
</dbReference>